<keyword evidence="3" id="KW-0238">DNA-binding</keyword>
<keyword evidence="15" id="KW-1185">Reference proteome</keyword>
<comment type="subcellular location">
    <subcellularLocation>
        <location evidence="1">Nucleus</location>
    </subcellularLocation>
</comment>
<dbReference type="InterPro" id="IPR050568">
    <property type="entry name" value="Transcr_DNA_Rep_Reg"/>
</dbReference>
<comment type="caution">
    <text evidence="14">The sequence shown here is derived from an EMBL/GenBank/DDBJ whole genome shotgun (WGS) entry which is preliminary data.</text>
</comment>
<evidence type="ECO:0000313" key="15">
    <source>
        <dbReference type="Proteomes" id="UP000823941"/>
    </source>
</evidence>
<name>A0ABQ7Q6D7_PLUXY</name>
<feature type="region of interest" description="Disordered" evidence="12">
    <location>
        <begin position="142"/>
        <end position="181"/>
    </location>
</feature>
<feature type="domain" description="Core Histone H2A/H2B/H3" evidence="13">
    <location>
        <begin position="48"/>
        <end position="125"/>
    </location>
</feature>
<feature type="region of interest" description="Disordered" evidence="12">
    <location>
        <begin position="12"/>
        <end position="34"/>
    </location>
</feature>
<evidence type="ECO:0000256" key="11">
    <source>
        <dbReference type="ARBA" id="ARBA00042663"/>
    </source>
</evidence>
<organism evidence="14 15">
    <name type="scientific">Plutella xylostella</name>
    <name type="common">Diamondback moth</name>
    <name type="synonym">Plutella maculipennis</name>
    <dbReference type="NCBI Taxonomy" id="51655"/>
    <lineage>
        <taxon>Eukaryota</taxon>
        <taxon>Metazoa</taxon>
        <taxon>Ecdysozoa</taxon>
        <taxon>Arthropoda</taxon>
        <taxon>Hexapoda</taxon>
        <taxon>Insecta</taxon>
        <taxon>Pterygota</taxon>
        <taxon>Neoptera</taxon>
        <taxon>Endopterygota</taxon>
        <taxon>Lepidoptera</taxon>
        <taxon>Glossata</taxon>
        <taxon>Ditrysia</taxon>
        <taxon>Yponomeutoidea</taxon>
        <taxon>Plutellidae</taxon>
        <taxon>Plutella</taxon>
    </lineage>
</organism>
<dbReference type="PANTHER" id="PTHR10252">
    <property type="entry name" value="HISTONE-LIKE TRANSCRIPTION FACTOR CCAAT-RELATED"/>
    <property type="match status" value="1"/>
</dbReference>
<comment type="similarity">
    <text evidence="8">Belongs to the NFYC/HAP5 subunit family.</text>
</comment>
<evidence type="ECO:0000256" key="7">
    <source>
        <dbReference type="ARBA" id="ARBA00025911"/>
    </source>
</evidence>
<keyword evidence="4" id="KW-0010">Activator</keyword>
<evidence type="ECO:0000256" key="12">
    <source>
        <dbReference type="SAM" id="MobiDB-lite"/>
    </source>
</evidence>
<dbReference type="PANTHER" id="PTHR10252:SF8">
    <property type="entry name" value="NUCLEAR TRANSCRIPTION FACTOR Y SUBUNIT GAMMA"/>
    <property type="match status" value="1"/>
</dbReference>
<evidence type="ECO:0000256" key="5">
    <source>
        <dbReference type="ARBA" id="ARBA00023163"/>
    </source>
</evidence>
<keyword evidence="5" id="KW-0804">Transcription</keyword>
<feature type="compositionally biased region" description="Basic and acidic residues" evidence="12">
    <location>
        <begin position="23"/>
        <end position="33"/>
    </location>
</feature>
<accession>A0ABQ7Q6D7</accession>
<reference evidence="14 15" key="1">
    <citation type="submission" date="2021-06" db="EMBL/GenBank/DDBJ databases">
        <title>A haploid diamondback moth (Plutella xylostella L.) genome assembly resolves 31 chromosomes and identifies a diamide resistance mutation.</title>
        <authorList>
            <person name="Ward C.M."/>
            <person name="Perry K.D."/>
            <person name="Baker G."/>
            <person name="Powis K."/>
            <person name="Heckel D.G."/>
            <person name="Baxter S.W."/>
        </authorList>
    </citation>
    <scope>NUCLEOTIDE SEQUENCE [LARGE SCALE GENOMIC DNA]</scope>
    <source>
        <strain evidence="14 15">LV</strain>
        <tissue evidence="14">Single pupa</tissue>
    </source>
</reference>
<feature type="compositionally biased region" description="Low complexity" evidence="12">
    <location>
        <begin position="168"/>
        <end position="181"/>
    </location>
</feature>
<feature type="compositionally biased region" description="Basic and acidic residues" evidence="12">
    <location>
        <begin position="142"/>
        <end position="153"/>
    </location>
</feature>
<evidence type="ECO:0000256" key="10">
    <source>
        <dbReference type="ARBA" id="ARBA00042333"/>
    </source>
</evidence>
<evidence type="ECO:0000256" key="3">
    <source>
        <dbReference type="ARBA" id="ARBA00023125"/>
    </source>
</evidence>
<gene>
    <name evidence="14" type="ORF">JYU34_015136</name>
</gene>
<evidence type="ECO:0000256" key="1">
    <source>
        <dbReference type="ARBA" id="ARBA00004123"/>
    </source>
</evidence>
<comment type="subunit">
    <text evidence="7">Heterotrimeric transcription factor composed of three components, NF-YA, NF-YB and NF-YC. NF-YB and NF-YC must interact and dimerize for NF-YA association and DNA binding.</text>
</comment>
<evidence type="ECO:0000256" key="2">
    <source>
        <dbReference type="ARBA" id="ARBA00023015"/>
    </source>
</evidence>
<feature type="compositionally biased region" description="Low complexity" evidence="12">
    <location>
        <begin position="12"/>
        <end position="22"/>
    </location>
</feature>
<keyword evidence="2" id="KW-0805">Transcription regulation</keyword>
<dbReference type="Pfam" id="PF00125">
    <property type="entry name" value="Histone"/>
    <property type="match status" value="1"/>
</dbReference>
<evidence type="ECO:0000256" key="4">
    <source>
        <dbReference type="ARBA" id="ARBA00023159"/>
    </source>
</evidence>
<dbReference type="InterPro" id="IPR007125">
    <property type="entry name" value="H2A/H2B/H3"/>
</dbReference>
<evidence type="ECO:0000256" key="6">
    <source>
        <dbReference type="ARBA" id="ARBA00023242"/>
    </source>
</evidence>
<dbReference type="EMBL" id="JAHIBW010000020">
    <property type="protein sequence ID" value="KAG7300802.1"/>
    <property type="molecule type" value="Genomic_DNA"/>
</dbReference>
<dbReference type="Gene3D" id="1.10.20.10">
    <property type="entry name" value="Histone, subunit A"/>
    <property type="match status" value="1"/>
</dbReference>
<dbReference type="CDD" id="cd22908">
    <property type="entry name" value="HFD_NFYC-like"/>
    <property type="match status" value="1"/>
</dbReference>
<protein>
    <recommendedName>
        <fullName evidence="9">Nuclear transcription factor Y subunit gamma</fullName>
    </recommendedName>
    <alternativeName>
        <fullName evidence="10">CAAT box DNA-binding protein subunit C</fullName>
    </alternativeName>
    <alternativeName>
        <fullName evidence="11">Nuclear transcription factor Y subunit C</fullName>
    </alternativeName>
</protein>
<keyword evidence="6" id="KW-0539">Nucleus</keyword>
<proteinExistence type="inferred from homology"/>
<dbReference type="Proteomes" id="UP000823941">
    <property type="component" value="Chromosome 20"/>
</dbReference>
<evidence type="ECO:0000259" key="13">
    <source>
        <dbReference type="Pfam" id="PF00125"/>
    </source>
</evidence>
<evidence type="ECO:0000256" key="9">
    <source>
        <dbReference type="ARBA" id="ARBA00040590"/>
    </source>
</evidence>
<dbReference type="InterPro" id="IPR009072">
    <property type="entry name" value="Histone-fold"/>
</dbReference>
<sequence>MSVCFFVPAADGAGTSSAGESSEPVHEERESSDASHAQLQHFWTKVTDDVKKVNADHFKSQVLPLARIKKIMKLDEEVKMISAEAPVLFAKAAEIFIHELTLRAWAHTEDNKRRTLQRNDIAMAISKSDQFDFLIDIVPRHEVKPPTKREDPPPRPSVSHSEQHHIIQHQPQQQTTQQTNSPQIVLQQQVVQNSGASVSPAPGGVAQQPVTLVQQIVTASGEVQQMPIQLTQSQLNLIRLQMQNNPNQPILIQAAQPQQSPQIIQVTSQAQQPQQQVYLAQVATSQDDS</sequence>
<dbReference type="SUPFAM" id="SSF47113">
    <property type="entry name" value="Histone-fold"/>
    <property type="match status" value="1"/>
</dbReference>
<evidence type="ECO:0000256" key="8">
    <source>
        <dbReference type="ARBA" id="ARBA00038129"/>
    </source>
</evidence>
<evidence type="ECO:0000313" key="14">
    <source>
        <dbReference type="EMBL" id="KAG7300802.1"/>
    </source>
</evidence>